<dbReference type="InterPro" id="IPR050483">
    <property type="entry name" value="CoA-transferase_III_domain"/>
</dbReference>
<dbReference type="PANTHER" id="PTHR48207">
    <property type="entry name" value="SUCCINATE--HYDROXYMETHYLGLUTARATE COA-TRANSFERASE"/>
    <property type="match status" value="1"/>
</dbReference>
<dbReference type="InterPro" id="IPR044855">
    <property type="entry name" value="CoA-Trfase_III_dom3_sf"/>
</dbReference>
<keyword evidence="3" id="KW-1185">Reference proteome</keyword>
<reference evidence="2 3" key="1">
    <citation type="submission" date="2023-07" db="EMBL/GenBank/DDBJ databases">
        <title>Sorghum-associated microbial communities from plants grown in Nebraska, USA.</title>
        <authorList>
            <person name="Schachtman D."/>
        </authorList>
    </citation>
    <scope>NUCLEOTIDE SEQUENCE [LARGE SCALE GENOMIC DNA]</scope>
    <source>
        <strain evidence="2 3">2980</strain>
    </source>
</reference>
<dbReference type="InterPro" id="IPR023606">
    <property type="entry name" value="CoA-Trfase_III_dom_1_sf"/>
</dbReference>
<dbReference type="InterPro" id="IPR003673">
    <property type="entry name" value="CoA-Trfase_fam_III"/>
</dbReference>
<protein>
    <submittedName>
        <fullName evidence="2">Crotonobetainyl-CoA:carnitine CoA-transferase CaiB-like acyl-CoA transferase</fullName>
    </submittedName>
</protein>
<comment type="caution">
    <text evidence="2">The sequence shown here is derived from an EMBL/GenBank/DDBJ whole genome shotgun (WGS) entry which is preliminary data.</text>
</comment>
<evidence type="ECO:0000256" key="1">
    <source>
        <dbReference type="ARBA" id="ARBA00022679"/>
    </source>
</evidence>
<name>A0ABU1SFK3_9MICO</name>
<dbReference type="SUPFAM" id="SSF89796">
    <property type="entry name" value="CoA-transferase family III (CaiB/BaiF)"/>
    <property type="match status" value="1"/>
</dbReference>
<proteinExistence type="predicted"/>
<dbReference type="Pfam" id="PF02515">
    <property type="entry name" value="CoA_transf_3"/>
    <property type="match status" value="1"/>
</dbReference>
<evidence type="ECO:0000313" key="3">
    <source>
        <dbReference type="Proteomes" id="UP001259347"/>
    </source>
</evidence>
<sequence>MPQTATRPLDGYRIIDLTANVAGPLATQVLRDLGAEVIKIEPPTGDASRKITATAAGIEHVTPYFSPFNRGKKSVRLSPRDPADAQSLRELLETADVLVQGMRPGALAKHGLGPEDVRAINPRLVYASISAYGGGSPLQDRPGIDMLLQAEAGCLSSQPPGDVPRLIPFQLIDGATGHVLAQAVLAALLHRERFGVVNSVEVAMYDVACSLQANYLTLAMAMPDELGPLSTAPEANGGRRAVAVEPSGVFRTGDGDIVLAAYVPAHWERFVELLGAADLAEDPRYADQAARSIHSVALRARVTELLQAHDADEWVRRFDAAGLMAARVSTWSEVVRSPVFEERGLRLTVSQGEHEVGVPRSPARYSEFDSSSSLTLPALGEHESLIREAGDRS</sequence>
<accession>A0ABU1SFK3</accession>
<dbReference type="Proteomes" id="UP001259347">
    <property type="component" value="Unassembled WGS sequence"/>
</dbReference>
<dbReference type="Gene3D" id="3.40.50.10540">
    <property type="entry name" value="Crotonobetainyl-coa:carnitine coa-transferase, domain 1"/>
    <property type="match status" value="1"/>
</dbReference>
<evidence type="ECO:0000313" key="2">
    <source>
        <dbReference type="EMBL" id="MDR6868352.1"/>
    </source>
</evidence>
<dbReference type="Gene3D" id="3.30.1540.10">
    <property type="entry name" value="formyl-coa transferase, domain 3"/>
    <property type="match status" value="1"/>
</dbReference>
<gene>
    <name evidence="2" type="ORF">J2Y69_002968</name>
</gene>
<dbReference type="EMBL" id="JAVDUM010000014">
    <property type="protein sequence ID" value="MDR6868352.1"/>
    <property type="molecule type" value="Genomic_DNA"/>
</dbReference>
<organism evidence="2 3">
    <name type="scientific">Microbacterium resistens</name>
    <dbReference type="NCBI Taxonomy" id="156977"/>
    <lineage>
        <taxon>Bacteria</taxon>
        <taxon>Bacillati</taxon>
        <taxon>Actinomycetota</taxon>
        <taxon>Actinomycetes</taxon>
        <taxon>Micrococcales</taxon>
        <taxon>Microbacteriaceae</taxon>
        <taxon>Microbacterium</taxon>
    </lineage>
</organism>
<keyword evidence="1" id="KW-0808">Transferase</keyword>
<dbReference type="RefSeq" id="WP_310022080.1">
    <property type="nucleotide sequence ID" value="NZ_JAVDUM010000014.1"/>
</dbReference>
<dbReference type="PANTHER" id="PTHR48207:SF4">
    <property type="entry name" value="BLL6097 PROTEIN"/>
    <property type="match status" value="1"/>
</dbReference>